<keyword evidence="3" id="KW-1185">Reference proteome</keyword>
<evidence type="ECO:0000313" key="3">
    <source>
        <dbReference type="Proteomes" id="UP000813385"/>
    </source>
</evidence>
<accession>A0A8K0X834</accession>
<dbReference type="OrthoDB" id="3200163at2759"/>
<proteinExistence type="predicted"/>
<protein>
    <recommendedName>
        <fullName evidence="4">NACHT-NTPase and P-loop NTPases N-terminal domain-containing protein</fullName>
    </recommendedName>
</protein>
<name>A0A8K0X834_9PEZI</name>
<dbReference type="Proteomes" id="UP000813385">
    <property type="component" value="Unassembled WGS sequence"/>
</dbReference>
<comment type="caution">
    <text evidence="2">The sequence shown here is derived from an EMBL/GenBank/DDBJ whole genome shotgun (WGS) entry which is preliminary data.</text>
</comment>
<gene>
    <name evidence="2" type="ORF">B0T11DRAFT_269396</name>
</gene>
<sequence>MSGLEVAAGVIAVVQVTGQTAALIPKIRTLWGEIRDAPEDILYLLEEADLANFTLQSIEQQVRQSKAAGMACDPAVEAVLNRAHGACQALQKVVDLLDQEIQQSRGKTRRLIQSTKVLLKKPVLDRLKNRLESSLRLLVLSSQVQMNVMVLRSISISFERRPEEPPESSVTITSTEDDTSPVDAVADVKEQAQVTHYDVTNRRCLQGFQSCRETQWSWTGRFNFKFSSADGGWVSIQPPSWLARSTHVLIASKALGGPHLTLRRYETIYEWDSQVEAMLEKDDWPSLETHLRTTGISPFSSDRLGANLVYEACFYQAVGILKELLEIGLDADFMYDNRVPGPSYWIYANFLPKFDKTWASLFQTHRMLFLHEPPGVFNEFDFLLRTLYFIPAAALEECLGFFMPTRQDFSPWQRLQMTYQLLLQETHNDISKLLPELRIRPTAAEVLPCIEGSLLMHYLVIHLARMQSISGPSYPEPCFRTILRWTTKCVELDPESLHRTAPSEDTPGRSYPAVSPSVRQQDHLHFTPLLAFVIDWQIQRAIQWFAHDRCEINSFIPSFRLLLSAIRDGGINLQALGQRHRRSTRGIPIIGPGEGFLKHRRTWFTGVCGRLDARFRVFGVSYGRLVDDWVLWYAVEYEHFAKEFWDMIGNQPHHLPGSWMDGMDQDEFERESLKEYVELNDATSFIWSEVEG</sequence>
<feature type="region of interest" description="Disordered" evidence="1">
    <location>
        <begin position="162"/>
        <end position="181"/>
    </location>
</feature>
<evidence type="ECO:0008006" key="4">
    <source>
        <dbReference type="Google" id="ProtNLM"/>
    </source>
</evidence>
<dbReference type="AlphaFoldDB" id="A0A8K0X834"/>
<organism evidence="2 3">
    <name type="scientific">Plectosphaerella cucumerina</name>
    <dbReference type="NCBI Taxonomy" id="40658"/>
    <lineage>
        <taxon>Eukaryota</taxon>
        <taxon>Fungi</taxon>
        <taxon>Dikarya</taxon>
        <taxon>Ascomycota</taxon>
        <taxon>Pezizomycotina</taxon>
        <taxon>Sordariomycetes</taxon>
        <taxon>Hypocreomycetidae</taxon>
        <taxon>Glomerellales</taxon>
        <taxon>Plectosphaerellaceae</taxon>
        <taxon>Plectosphaerella</taxon>
    </lineage>
</organism>
<evidence type="ECO:0000313" key="2">
    <source>
        <dbReference type="EMBL" id="KAH7374929.1"/>
    </source>
</evidence>
<evidence type="ECO:0000256" key="1">
    <source>
        <dbReference type="SAM" id="MobiDB-lite"/>
    </source>
</evidence>
<reference evidence="2" key="1">
    <citation type="journal article" date="2021" name="Nat. Commun.">
        <title>Genetic determinants of endophytism in the Arabidopsis root mycobiome.</title>
        <authorList>
            <person name="Mesny F."/>
            <person name="Miyauchi S."/>
            <person name="Thiergart T."/>
            <person name="Pickel B."/>
            <person name="Atanasova L."/>
            <person name="Karlsson M."/>
            <person name="Huettel B."/>
            <person name="Barry K.W."/>
            <person name="Haridas S."/>
            <person name="Chen C."/>
            <person name="Bauer D."/>
            <person name="Andreopoulos W."/>
            <person name="Pangilinan J."/>
            <person name="LaButti K."/>
            <person name="Riley R."/>
            <person name="Lipzen A."/>
            <person name="Clum A."/>
            <person name="Drula E."/>
            <person name="Henrissat B."/>
            <person name="Kohler A."/>
            <person name="Grigoriev I.V."/>
            <person name="Martin F.M."/>
            <person name="Hacquard S."/>
        </authorList>
    </citation>
    <scope>NUCLEOTIDE SEQUENCE</scope>
    <source>
        <strain evidence="2">MPI-CAGE-AT-0016</strain>
    </source>
</reference>
<dbReference type="EMBL" id="JAGPXD010000001">
    <property type="protein sequence ID" value="KAH7374929.1"/>
    <property type="molecule type" value="Genomic_DNA"/>
</dbReference>